<dbReference type="Pfam" id="PF07977">
    <property type="entry name" value="FabA"/>
    <property type="match status" value="1"/>
</dbReference>
<gene>
    <name evidence="2" type="ORF">S03H2_03569</name>
</gene>
<dbReference type="AlphaFoldDB" id="X1FE92"/>
<protein>
    <recommendedName>
        <fullName evidence="3">Beta-hydroxyacyl-ACP dehydratase</fullName>
    </recommendedName>
</protein>
<evidence type="ECO:0008006" key="3">
    <source>
        <dbReference type="Google" id="ProtNLM"/>
    </source>
</evidence>
<dbReference type="PANTHER" id="PTHR30272">
    <property type="entry name" value="3-HYDROXYACYL-[ACYL-CARRIER-PROTEIN] DEHYDRATASE"/>
    <property type="match status" value="1"/>
</dbReference>
<dbReference type="InterPro" id="IPR029069">
    <property type="entry name" value="HotDog_dom_sf"/>
</dbReference>
<reference evidence="2" key="1">
    <citation type="journal article" date="2014" name="Front. Microbiol.">
        <title>High frequency of phylogenetically diverse reductive dehalogenase-homologous genes in deep subseafloor sedimentary metagenomes.</title>
        <authorList>
            <person name="Kawai M."/>
            <person name="Futagami T."/>
            <person name="Toyoda A."/>
            <person name="Takaki Y."/>
            <person name="Nishi S."/>
            <person name="Hori S."/>
            <person name="Arai W."/>
            <person name="Tsubouchi T."/>
            <person name="Morono Y."/>
            <person name="Uchiyama I."/>
            <person name="Ito T."/>
            <person name="Fujiyama A."/>
            <person name="Inagaki F."/>
            <person name="Takami H."/>
        </authorList>
    </citation>
    <scope>NUCLEOTIDE SEQUENCE</scope>
    <source>
        <strain evidence="2">Expedition CK06-06</strain>
    </source>
</reference>
<dbReference type="PANTHER" id="PTHR30272:SF1">
    <property type="entry name" value="3-HYDROXYACYL-[ACYL-CARRIER-PROTEIN] DEHYDRATASE"/>
    <property type="match status" value="1"/>
</dbReference>
<dbReference type="EMBL" id="BARU01001333">
    <property type="protein sequence ID" value="GAH30855.1"/>
    <property type="molecule type" value="Genomic_DNA"/>
</dbReference>
<organism evidence="2">
    <name type="scientific">marine sediment metagenome</name>
    <dbReference type="NCBI Taxonomy" id="412755"/>
    <lineage>
        <taxon>unclassified sequences</taxon>
        <taxon>metagenomes</taxon>
        <taxon>ecological metagenomes</taxon>
    </lineage>
</organism>
<evidence type="ECO:0000256" key="1">
    <source>
        <dbReference type="ARBA" id="ARBA00023239"/>
    </source>
</evidence>
<dbReference type="GO" id="GO:0016829">
    <property type="term" value="F:lyase activity"/>
    <property type="evidence" value="ECO:0007669"/>
    <property type="project" value="UniProtKB-KW"/>
</dbReference>
<name>X1FE92_9ZZZZ</name>
<keyword evidence="1" id="KW-0456">Lyase</keyword>
<comment type="caution">
    <text evidence="2">The sequence shown here is derived from an EMBL/GenBank/DDBJ whole genome shotgun (WGS) entry which is preliminary data.</text>
</comment>
<sequence>MAGAAAPACRSARKSAERFMRWIWIDRFVEFKPGNLAVAVKNVSLAEDYLHDHWSGYPIMPAVLMIEGMAQTAGILVGQARNFAEKVILAKIARAEFDDIVTPGDQITYHAEIEHINPEAAATKGTVLRNAQRIGRVDLMFSHIDQNLAGTEFPQENFVFTGQFRRLVAPFLKPGTDDA</sequence>
<proteinExistence type="predicted"/>
<evidence type="ECO:0000313" key="2">
    <source>
        <dbReference type="EMBL" id="GAH30855.1"/>
    </source>
</evidence>
<dbReference type="InterPro" id="IPR013114">
    <property type="entry name" value="FabA_FabZ"/>
</dbReference>
<dbReference type="Gene3D" id="3.10.129.10">
    <property type="entry name" value="Hotdog Thioesterase"/>
    <property type="match status" value="1"/>
</dbReference>
<dbReference type="CDD" id="cd01288">
    <property type="entry name" value="FabZ"/>
    <property type="match status" value="1"/>
</dbReference>
<dbReference type="SUPFAM" id="SSF54637">
    <property type="entry name" value="Thioesterase/thiol ester dehydrase-isomerase"/>
    <property type="match status" value="1"/>
</dbReference>
<accession>X1FE92</accession>